<sequence length="108" mass="10961">MEGAEVTLLGARAEAGGGVVYQTVRLRRAGGGNASDRGGADEERRPAPGTGAEAFVAATTPLVLLVLGVIGLAFQALNVRRPPPGAMQMVDGEAVAMPHSLPRLQSSA</sequence>
<evidence type="ECO:0000313" key="3">
    <source>
        <dbReference type="EMBL" id="KAL1511400.1"/>
    </source>
</evidence>
<organism evidence="3 4">
    <name type="scientific">Prymnesium parvum</name>
    <name type="common">Toxic golden alga</name>
    <dbReference type="NCBI Taxonomy" id="97485"/>
    <lineage>
        <taxon>Eukaryota</taxon>
        <taxon>Haptista</taxon>
        <taxon>Haptophyta</taxon>
        <taxon>Prymnesiophyceae</taxon>
        <taxon>Prymnesiales</taxon>
        <taxon>Prymnesiaceae</taxon>
        <taxon>Prymnesium</taxon>
    </lineage>
</organism>
<keyword evidence="4" id="KW-1185">Reference proteome</keyword>
<feature type="transmembrane region" description="Helical" evidence="2">
    <location>
        <begin position="54"/>
        <end position="77"/>
    </location>
</feature>
<name>A0AB34J444_PRYPA</name>
<gene>
    <name evidence="3" type="ORF">AB1Y20_006201</name>
</gene>
<comment type="caution">
    <text evidence="3">The sequence shown here is derived from an EMBL/GenBank/DDBJ whole genome shotgun (WGS) entry which is preliminary data.</text>
</comment>
<dbReference type="AlphaFoldDB" id="A0AB34J444"/>
<evidence type="ECO:0000256" key="2">
    <source>
        <dbReference type="SAM" id="Phobius"/>
    </source>
</evidence>
<keyword evidence="2" id="KW-0472">Membrane</keyword>
<protein>
    <submittedName>
        <fullName evidence="3">Uncharacterized protein</fullName>
    </submittedName>
</protein>
<keyword evidence="2" id="KW-0812">Transmembrane</keyword>
<feature type="region of interest" description="Disordered" evidence="1">
    <location>
        <begin position="29"/>
        <end position="48"/>
    </location>
</feature>
<keyword evidence="2" id="KW-1133">Transmembrane helix</keyword>
<accession>A0AB34J444</accession>
<proteinExistence type="predicted"/>
<evidence type="ECO:0000256" key="1">
    <source>
        <dbReference type="SAM" id="MobiDB-lite"/>
    </source>
</evidence>
<reference evidence="3 4" key="1">
    <citation type="journal article" date="2024" name="Science">
        <title>Giant polyketide synthase enzymes in the biosynthesis of giant marine polyether toxins.</title>
        <authorList>
            <person name="Fallon T.R."/>
            <person name="Shende V.V."/>
            <person name="Wierzbicki I.H."/>
            <person name="Pendleton A.L."/>
            <person name="Watervoot N.F."/>
            <person name="Auber R.P."/>
            <person name="Gonzalez D.J."/>
            <person name="Wisecaver J.H."/>
            <person name="Moore B.S."/>
        </authorList>
    </citation>
    <scope>NUCLEOTIDE SEQUENCE [LARGE SCALE GENOMIC DNA]</scope>
    <source>
        <strain evidence="3 4">12B1</strain>
    </source>
</reference>
<dbReference type="EMBL" id="JBGBPQ010000014">
    <property type="protein sequence ID" value="KAL1511400.1"/>
    <property type="molecule type" value="Genomic_DNA"/>
</dbReference>
<evidence type="ECO:0000313" key="4">
    <source>
        <dbReference type="Proteomes" id="UP001515480"/>
    </source>
</evidence>
<dbReference type="Proteomes" id="UP001515480">
    <property type="component" value="Unassembled WGS sequence"/>
</dbReference>